<keyword evidence="4" id="KW-1185">Reference proteome</keyword>
<evidence type="ECO:0000313" key="4">
    <source>
        <dbReference type="Proteomes" id="UP000016930"/>
    </source>
</evidence>
<organism evidence="3 4">
    <name type="scientific">Ceriporiopsis subvermispora (strain B)</name>
    <name type="common">White-rot fungus</name>
    <name type="synonym">Gelatoporia subvermispora</name>
    <dbReference type="NCBI Taxonomy" id="914234"/>
    <lineage>
        <taxon>Eukaryota</taxon>
        <taxon>Fungi</taxon>
        <taxon>Dikarya</taxon>
        <taxon>Basidiomycota</taxon>
        <taxon>Agaricomycotina</taxon>
        <taxon>Agaricomycetes</taxon>
        <taxon>Polyporales</taxon>
        <taxon>Gelatoporiaceae</taxon>
        <taxon>Gelatoporia</taxon>
    </lineage>
</organism>
<feature type="transmembrane region" description="Helical" evidence="2">
    <location>
        <begin position="83"/>
        <end position="105"/>
    </location>
</feature>
<sequence>MSSFSTNSDTVDSASSATPLQLSSPLNGATPVTITAEIETVSSALIAISESTPNFRLSVTTAVSTVASETTGSRRHVVPVKSIVGGTVGSLVGMVMLIACVMWCLRRRRVRENGRLGVERFDKRSENAPVPPEPAESTAVSCPVSIISSRRTGHLSQDVSVIYSSTSPRTSIPDYSNSLTFISGNTRHNILSTSFPNIEEDLPMPMTIRVHDDFGLHLPTAQVLDIPPVYSAD</sequence>
<dbReference type="HOGENOM" id="CLU_1189783_0_0_1"/>
<keyword evidence="2" id="KW-0812">Transmembrane</keyword>
<dbReference type="AlphaFoldDB" id="M2QCE3"/>
<evidence type="ECO:0000256" key="2">
    <source>
        <dbReference type="SAM" id="Phobius"/>
    </source>
</evidence>
<gene>
    <name evidence="3" type="ORF">CERSUDRAFT_97277</name>
</gene>
<name>M2QCE3_CERS8</name>
<feature type="region of interest" description="Disordered" evidence="1">
    <location>
        <begin position="1"/>
        <end position="22"/>
    </location>
</feature>
<dbReference type="EMBL" id="KB445802">
    <property type="protein sequence ID" value="EMD34693.1"/>
    <property type="molecule type" value="Genomic_DNA"/>
</dbReference>
<evidence type="ECO:0000313" key="3">
    <source>
        <dbReference type="EMBL" id="EMD34693.1"/>
    </source>
</evidence>
<proteinExistence type="predicted"/>
<reference evidence="3 4" key="1">
    <citation type="journal article" date="2012" name="Proc. Natl. Acad. Sci. U.S.A.">
        <title>Comparative genomics of Ceriporiopsis subvermispora and Phanerochaete chrysosporium provide insight into selective ligninolysis.</title>
        <authorList>
            <person name="Fernandez-Fueyo E."/>
            <person name="Ruiz-Duenas F.J."/>
            <person name="Ferreira P."/>
            <person name="Floudas D."/>
            <person name="Hibbett D.S."/>
            <person name="Canessa P."/>
            <person name="Larrondo L.F."/>
            <person name="James T.Y."/>
            <person name="Seelenfreund D."/>
            <person name="Lobos S."/>
            <person name="Polanco R."/>
            <person name="Tello M."/>
            <person name="Honda Y."/>
            <person name="Watanabe T."/>
            <person name="Watanabe T."/>
            <person name="Ryu J.S."/>
            <person name="Kubicek C.P."/>
            <person name="Schmoll M."/>
            <person name="Gaskell J."/>
            <person name="Hammel K.E."/>
            <person name="St John F.J."/>
            <person name="Vanden Wymelenberg A."/>
            <person name="Sabat G."/>
            <person name="Splinter BonDurant S."/>
            <person name="Syed K."/>
            <person name="Yadav J.S."/>
            <person name="Doddapaneni H."/>
            <person name="Subramanian V."/>
            <person name="Lavin J.L."/>
            <person name="Oguiza J.A."/>
            <person name="Perez G."/>
            <person name="Pisabarro A.G."/>
            <person name="Ramirez L."/>
            <person name="Santoyo F."/>
            <person name="Master E."/>
            <person name="Coutinho P.M."/>
            <person name="Henrissat B."/>
            <person name="Lombard V."/>
            <person name="Magnuson J.K."/>
            <person name="Kuees U."/>
            <person name="Hori C."/>
            <person name="Igarashi K."/>
            <person name="Samejima M."/>
            <person name="Held B.W."/>
            <person name="Barry K.W."/>
            <person name="LaButti K.M."/>
            <person name="Lapidus A."/>
            <person name="Lindquist E.A."/>
            <person name="Lucas S.M."/>
            <person name="Riley R."/>
            <person name="Salamov A.A."/>
            <person name="Hoffmeister D."/>
            <person name="Schwenk D."/>
            <person name="Hadar Y."/>
            <person name="Yarden O."/>
            <person name="de Vries R.P."/>
            <person name="Wiebenga A."/>
            <person name="Stenlid J."/>
            <person name="Eastwood D."/>
            <person name="Grigoriev I.V."/>
            <person name="Berka R.M."/>
            <person name="Blanchette R.A."/>
            <person name="Kersten P."/>
            <person name="Martinez A.T."/>
            <person name="Vicuna R."/>
            <person name="Cullen D."/>
        </authorList>
    </citation>
    <scope>NUCLEOTIDE SEQUENCE [LARGE SCALE GENOMIC DNA]</scope>
    <source>
        <strain evidence="3 4">B</strain>
    </source>
</reference>
<dbReference type="Proteomes" id="UP000016930">
    <property type="component" value="Unassembled WGS sequence"/>
</dbReference>
<protein>
    <submittedName>
        <fullName evidence="3">Uncharacterized protein</fullName>
    </submittedName>
</protein>
<accession>M2QCE3</accession>
<keyword evidence="2" id="KW-0472">Membrane</keyword>
<evidence type="ECO:0000256" key="1">
    <source>
        <dbReference type="SAM" id="MobiDB-lite"/>
    </source>
</evidence>
<keyword evidence="2" id="KW-1133">Transmembrane helix</keyword>